<reference evidence="1 2" key="1">
    <citation type="submission" date="2018-11" db="EMBL/GenBank/DDBJ databases">
        <title>Complete genome sequencing of the Actinobacteria Serinibacter sp. K3-2.</title>
        <authorList>
            <person name="Rakitin A.L."/>
            <person name="Beletsky A.V."/>
            <person name="Mardanov A.V."/>
            <person name="Ravin N.V."/>
            <person name="Gromova A.S."/>
            <person name="Filippova S.N."/>
            <person name="Gal'Chenko V.F."/>
        </authorList>
    </citation>
    <scope>NUCLEOTIDE SEQUENCE [LARGE SCALE GENOMIC DNA]</scope>
    <source>
        <strain evidence="1 2">K3-2</strain>
    </source>
</reference>
<proteinExistence type="predicted"/>
<sequence length="167" mass="18064">MRWQELFDDLESQAEAEDRWREEEEVAELGEAERGRILLADRLRGCVGHRLVVGVDGGSHTGTVIEATRSWCVLRTDVRDVLVPSGAIRWVDGAGRTAPDPGAAESRLSLAHVLRRLASQEVPVRVVVAGRTVVGRVEAVGLDHLEVAQDDGTTIAVPFPAVTSVAL</sequence>
<gene>
    <name evidence="1" type="ORF">SERN_2641</name>
</gene>
<protein>
    <submittedName>
        <fullName evidence="1">Uncharacterized protein</fullName>
    </submittedName>
</protein>
<comment type="caution">
    <text evidence="1">The sequence shown here is derived from an EMBL/GenBank/DDBJ whole genome shotgun (WGS) entry which is preliminary data.</text>
</comment>
<evidence type="ECO:0000313" key="1">
    <source>
        <dbReference type="EMBL" id="TGO04050.1"/>
    </source>
</evidence>
<dbReference type="Proteomes" id="UP000297318">
    <property type="component" value="Unassembled WGS sequence"/>
</dbReference>
<dbReference type="EMBL" id="RHPJ01000004">
    <property type="protein sequence ID" value="TGO04050.1"/>
    <property type="molecule type" value="Genomic_DNA"/>
</dbReference>
<dbReference type="OrthoDB" id="3827359at2"/>
<dbReference type="AlphaFoldDB" id="A0A4Z1DYE7"/>
<accession>A0A4Z1DYE7</accession>
<dbReference type="RefSeq" id="WP_135850657.1">
    <property type="nucleotide sequence ID" value="NZ_RHPJ01000004.1"/>
</dbReference>
<keyword evidence="2" id="KW-1185">Reference proteome</keyword>
<organism evidence="1 2">
    <name type="scientific">Serinibacter arcticus</name>
    <dbReference type="NCBI Taxonomy" id="1655435"/>
    <lineage>
        <taxon>Bacteria</taxon>
        <taxon>Bacillati</taxon>
        <taxon>Actinomycetota</taxon>
        <taxon>Actinomycetes</taxon>
        <taxon>Micrococcales</taxon>
        <taxon>Beutenbergiaceae</taxon>
        <taxon>Serinibacter</taxon>
    </lineage>
</organism>
<evidence type="ECO:0000313" key="2">
    <source>
        <dbReference type="Proteomes" id="UP000297318"/>
    </source>
</evidence>
<name>A0A4Z1DYE7_9MICO</name>